<dbReference type="Gene3D" id="3.60.21.70">
    <property type="entry name" value="PhoD-like phosphatase"/>
    <property type="match status" value="1"/>
</dbReference>
<evidence type="ECO:0000313" key="2">
    <source>
        <dbReference type="EMBL" id="VEU20139.1"/>
    </source>
</evidence>
<dbReference type="PANTHER" id="PTHR46689">
    <property type="entry name" value="MEMBRANE PROTEIN, PUTATIVE-RELATED"/>
    <property type="match status" value="1"/>
</dbReference>
<sequence>MVDQELLDGWFDPLPLEEYQKLVESPAPSKASGCPEDSIVGSPPVTVACGPNVRFLGCLEQGEDNYRGTILLVTRNQAGKETPKPLITYFIGPAAPIPDTKLELVGDEMEGRLIYQESNYSFFRYDIHLHLTAYEQKVKYGINGEFRKDYQFFIPSVDQSMNIMSFSCNGFSLEADVSSFKGSLWLDVLRRHEDFHYHVMLGGGDQIYCDSITTASKQFARWLKHKHTHSRWKLTPEIKASLEAYYLNHYVEWFGKGYAEITKGPYSHALFPVALHQIPQINIYDDHDIIDGFGSYSDITMSQDIFMGVGNAAFKYYMLFQHHTFPGESLSLEKSWITGSTKGPYIHEVSRSIYARLGKDIAFLGLDCRTERTKKQICSPDTYDRVFNRLQAEITASNEQIKHFLVLLGVPICYPRMVWIETIMESPLIFPIKWLARKGVIFKGLVNEFDGSIELLDDLNDHWCARHHKAERNRLMARLLTFGASNGVRITILSGDVHLCCMSRFRSKFHRHHLIETSRLKEENVNVALHASKDPRLIVNLISSAIVNTPPPNGMATLLKKRSKIHKYDMDTDEDMIPLFTENTDKTKRNNDLILNQRNFSDLILVKNLSQKQRKPYEKFKEGDLIYPGPVDNMKVAGKVDPDDPEHIGYPLEEDSLVATLHVEVKREDVKSETRGYQMLVPKLEGKYRLEDVGRKF</sequence>
<evidence type="ECO:0000259" key="1">
    <source>
        <dbReference type="Pfam" id="PF19050"/>
    </source>
</evidence>
<gene>
    <name evidence="2" type="ORF">BRENAR_LOCUS874</name>
</gene>
<name>A0A448YGV3_BRENA</name>
<dbReference type="GO" id="GO:0016020">
    <property type="term" value="C:membrane"/>
    <property type="evidence" value="ECO:0007669"/>
    <property type="project" value="TreeGrafter"/>
</dbReference>
<protein>
    <submittedName>
        <fullName evidence="2">DEKNAAC101064</fullName>
    </submittedName>
</protein>
<dbReference type="InterPro" id="IPR018946">
    <property type="entry name" value="PhoD-like_MPP"/>
</dbReference>
<dbReference type="Pfam" id="PF19050">
    <property type="entry name" value="PhoD_2"/>
    <property type="match status" value="2"/>
</dbReference>
<dbReference type="InParanoid" id="A0A448YGV3"/>
<dbReference type="FunCoup" id="A0A448YGV3">
    <property type="interactions" value="88"/>
</dbReference>
<dbReference type="OrthoDB" id="2419400at2759"/>
<dbReference type="STRING" id="13370.A0A448YGV3"/>
<organism evidence="2 3">
    <name type="scientific">Brettanomyces naardenensis</name>
    <name type="common">Yeast</name>
    <dbReference type="NCBI Taxonomy" id="13370"/>
    <lineage>
        <taxon>Eukaryota</taxon>
        <taxon>Fungi</taxon>
        <taxon>Dikarya</taxon>
        <taxon>Ascomycota</taxon>
        <taxon>Saccharomycotina</taxon>
        <taxon>Pichiomycetes</taxon>
        <taxon>Pichiales</taxon>
        <taxon>Pichiaceae</taxon>
        <taxon>Brettanomyces</taxon>
    </lineage>
</organism>
<dbReference type="InterPro" id="IPR038607">
    <property type="entry name" value="PhoD-like_sf"/>
</dbReference>
<dbReference type="PANTHER" id="PTHR46689:SF1">
    <property type="entry name" value="PHOD-LIKE PHOSPHATASE DOMAIN-CONTAINING PROTEIN"/>
    <property type="match status" value="1"/>
</dbReference>
<proteinExistence type="predicted"/>
<reference evidence="2 3" key="1">
    <citation type="submission" date="2018-12" db="EMBL/GenBank/DDBJ databases">
        <authorList>
            <person name="Tiukova I."/>
            <person name="Dainat J."/>
        </authorList>
    </citation>
    <scope>NUCLEOTIDE SEQUENCE [LARGE SCALE GENOMIC DNA]</scope>
</reference>
<dbReference type="AlphaFoldDB" id="A0A448YGV3"/>
<feature type="domain" description="PhoD-like phosphatase" evidence="1">
    <location>
        <begin position="438"/>
        <end position="606"/>
    </location>
</feature>
<dbReference type="EMBL" id="CAACVR010000002">
    <property type="protein sequence ID" value="VEU20139.1"/>
    <property type="molecule type" value="Genomic_DNA"/>
</dbReference>
<accession>A0A448YGV3</accession>
<feature type="domain" description="PhoD-like phosphatase" evidence="1">
    <location>
        <begin position="150"/>
        <end position="425"/>
    </location>
</feature>
<dbReference type="InterPro" id="IPR043904">
    <property type="entry name" value="PhoD_2-like"/>
</dbReference>
<keyword evidence="3" id="KW-1185">Reference proteome</keyword>
<evidence type="ECO:0000313" key="3">
    <source>
        <dbReference type="Proteomes" id="UP000290900"/>
    </source>
</evidence>
<dbReference type="Proteomes" id="UP000290900">
    <property type="component" value="Unassembled WGS sequence"/>
</dbReference>
<dbReference type="CDD" id="cd07389">
    <property type="entry name" value="MPP_PhoD"/>
    <property type="match status" value="1"/>
</dbReference>